<reference evidence="1" key="1">
    <citation type="journal article" date="2015" name="Proc. Natl. Acad. Sci. U.S.A.">
        <title>Networks of energetic and metabolic interactions define dynamics in microbial communities.</title>
        <authorList>
            <person name="Embree M."/>
            <person name="Liu J.K."/>
            <person name="Al-Bassam M.M."/>
            <person name="Zengler K."/>
        </authorList>
    </citation>
    <scope>NUCLEOTIDE SEQUENCE</scope>
</reference>
<comment type="caution">
    <text evidence="1">The sequence shown here is derived from an EMBL/GenBank/DDBJ whole genome shotgun (WGS) entry which is preliminary data.</text>
</comment>
<organism evidence="1">
    <name type="scientific">hydrocarbon metagenome</name>
    <dbReference type="NCBI Taxonomy" id="938273"/>
    <lineage>
        <taxon>unclassified sequences</taxon>
        <taxon>metagenomes</taxon>
        <taxon>ecological metagenomes</taxon>
    </lineage>
</organism>
<name>A0A0W8G2A7_9ZZZZ</name>
<dbReference type="EMBL" id="LNQE01000345">
    <property type="protein sequence ID" value="KUG27253.1"/>
    <property type="molecule type" value="Genomic_DNA"/>
</dbReference>
<proteinExistence type="predicted"/>
<gene>
    <name evidence="1" type="ORF">ASZ90_002889</name>
</gene>
<protein>
    <submittedName>
        <fullName evidence="1">Uncharacterized protein</fullName>
    </submittedName>
</protein>
<sequence length="166" mass="18697">MELSSAQHGIVKAVAEFSAVERYQGAMPRRHTFLYDERDIKDLVRADFLEWIKLTFSCGKGLKGLRLTEAGRRILAGGRVPGGDAADLEPEHLDVLGDTYHLSKTSRYRGIMPEKKARFYDPDDLADLFARGYLLRVRIKWGEGKKAKGYIVSAKGLRALRDTGRL</sequence>
<dbReference type="AlphaFoldDB" id="A0A0W8G2A7"/>
<accession>A0A0W8G2A7</accession>
<evidence type="ECO:0000313" key="1">
    <source>
        <dbReference type="EMBL" id="KUG27253.1"/>
    </source>
</evidence>